<proteinExistence type="predicted"/>
<sequence length="78" mass="8793">MSKAANKTRKINLESVCRACLSERGHLRDIHSTKIPKMMESCASVQVCENDGLPGRILCIMLPLDYKIVYLQKETGKK</sequence>
<keyword evidence="2" id="KW-1185">Reference proteome</keyword>
<organism evidence="1 2">
    <name type="scientific">Aromia moschata</name>
    <dbReference type="NCBI Taxonomy" id="1265417"/>
    <lineage>
        <taxon>Eukaryota</taxon>
        <taxon>Metazoa</taxon>
        <taxon>Ecdysozoa</taxon>
        <taxon>Arthropoda</taxon>
        <taxon>Hexapoda</taxon>
        <taxon>Insecta</taxon>
        <taxon>Pterygota</taxon>
        <taxon>Neoptera</taxon>
        <taxon>Endopterygota</taxon>
        <taxon>Coleoptera</taxon>
        <taxon>Polyphaga</taxon>
        <taxon>Cucujiformia</taxon>
        <taxon>Chrysomeloidea</taxon>
        <taxon>Cerambycidae</taxon>
        <taxon>Cerambycinae</taxon>
        <taxon>Callichromatini</taxon>
        <taxon>Aromia</taxon>
    </lineage>
</organism>
<accession>A0AAV8ZDL7</accession>
<reference evidence="1" key="1">
    <citation type="journal article" date="2023" name="Insect Mol. Biol.">
        <title>Genome sequencing provides insights into the evolution of gene families encoding plant cell wall-degrading enzymes in longhorned beetles.</title>
        <authorList>
            <person name="Shin N.R."/>
            <person name="Okamura Y."/>
            <person name="Kirsch R."/>
            <person name="Pauchet Y."/>
        </authorList>
    </citation>
    <scope>NUCLEOTIDE SEQUENCE</scope>
    <source>
        <strain evidence="1">AMC_N1</strain>
    </source>
</reference>
<comment type="caution">
    <text evidence="1">The sequence shown here is derived from an EMBL/GenBank/DDBJ whole genome shotgun (WGS) entry which is preliminary data.</text>
</comment>
<name>A0AAV8ZDL7_9CUCU</name>
<dbReference type="EMBL" id="JAPWTK010000006">
    <property type="protein sequence ID" value="KAJ8961280.1"/>
    <property type="molecule type" value="Genomic_DNA"/>
</dbReference>
<dbReference type="Proteomes" id="UP001162162">
    <property type="component" value="Unassembled WGS sequence"/>
</dbReference>
<evidence type="ECO:0000313" key="1">
    <source>
        <dbReference type="EMBL" id="KAJ8961280.1"/>
    </source>
</evidence>
<evidence type="ECO:0000313" key="2">
    <source>
        <dbReference type="Proteomes" id="UP001162162"/>
    </source>
</evidence>
<dbReference type="SUPFAM" id="SSF57716">
    <property type="entry name" value="Glucocorticoid receptor-like (DNA-binding domain)"/>
    <property type="match status" value="1"/>
</dbReference>
<gene>
    <name evidence="1" type="ORF">NQ318_008965</name>
</gene>
<dbReference type="AlphaFoldDB" id="A0AAV8ZDL7"/>
<protein>
    <submittedName>
        <fullName evidence="1">Uncharacterized protein</fullName>
    </submittedName>
</protein>